<feature type="domain" description="RING-type" evidence="6">
    <location>
        <begin position="5"/>
        <end position="46"/>
    </location>
</feature>
<dbReference type="RefSeq" id="XP_026287514.1">
    <property type="nucleotide sequence ID" value="XM_026431729.2"/>
</dbReference>
<dbReference type="GO" id="GO:0016567">
    <property type="term" value="P:protein ubiquitination"/>
    <property type="evidence" value="ECO:0007669"/>
    <property type="project" value="TreeGrafter"/>
</dbReference>
<dbReference type="InterPro" id="IPR001841">
    <property type="entry name" value="Znf_RING"/>
</dbReference>
<keyword evidence="5" id="KW-0175">Coiled coil</keyword>
<reference evidence="8" key="1">
    <citation type="submission" date="2025-08" db="UniProtKB">
        <authorList>
            <consortium name="RefSeq"/>
        </authorList>
    </citation>
    <scope>IDENTIFICATION</scope>
    <source>
        <tissue evidence="8">Whole organism</tissue>
    </source>
</reference>
<keyword evidence="1" id="KW-0479">Metal-binding</keyword>
<evidence type="ECO:0000313" key="7">
    <source>
        <dbReference type="Proteomes" id="UP000504606"/>
    </source>
</evidence>
<dbReference type="KEGG" id="foc:113212880"/>
<dbReference type="GeneID" id="113212880"/>
<evidence type="ECO:0000313" key="8">
    <source>
        <dbReference type="RefSeq" id="XP_026287514.1"/>
    </source>
</evidence>
<dbReference type="PROSITE" id="PS00518">
    <property type="entry name" value="ZF_RING_1"/>
    <property type="match status" value="1"/>
</dbReference>
<dbReference type="InterPro" id="IPR017907">
    <property type="entry name" value="Znf_RING_CS"/>
</dbReference>
<sequence length="468" mass="52083">MDLQCDICFADFDLDTHRPKNLPCGHTICKECVENPNLGRKCPTCRKDLVTDPGDLPDSNIVIRLIETGGVPPCKKCRTENSDQQRLQRGVDAGRKVVAALRLAVPKAVEALNRQLDAAVARLRHLERALEKVQRSAAGDEGTSPAHLQLARQLEDSLRLLTTTKCSVVSEEEGGSIWKADVQLDGFGDVFRLLLLKLRADCELAKVDDIPCSTAAYVGPPMTTTLTITDEDLSENDLKVNDIVRDKERWKYVRCIKGLKGEGSDKLLRVLASHPVHLEELGCPGPVEPKVMEEVLKLTSLKRLAIECVDKCDEYPDLPLQLEELRIGSPSERQLRFVQRMNTLQSLTVRNYFGPNVTFTPSQYGILRWLHVSLNTAHKPTMLSLVRAHASSLRELRVYCTVSDDEHCGEFYFPDLGQDLAASGLLHLKRLVLRRPKGLCTDVAGCLMQLQNLRGFLPSSVEVVCSAC</sequence>
<evidence type="ECO:0000256" key="1">
    <source>
        <dbReference type="ARBA" id="ARBA00022723"/>
    </source>
</evidence>
<evidence type="ECO:0000256" key="3">
    <source>
        <dbReference type="ARBA" id="ARBA00022833"/>
    </source>
</evidence>
<proteinExistence type="predicted"/>
<dbReference type="Proteomes" id="UP000504606">
    <property type="component" value="Unplaced"/>
</dbReference>
<dbReference type="GO" id="GO:0008270">
    <property type="term" value="F:zinc ion binding"/>
    <property type="evidence" value="ECO:0007669"/>
    <property type="project" value="UniProtKB-KW"/>
</dbReference>
<organism evidence="7 8">
    <name type="scientific">Frankliniella occidentalis</name>
    <name type="common">Western flower thrips</name>
    <name type="synonym">Euthrips occidentalis</name>
    <dbReference type="NCBI Taxonomy" id="133901"/>
    <lineage>
        <taxon>Eukaryota</taxon>
        <taxon>Metazoa</taxon>
        <taxon>Ecdysozoa</taxon>
        <taxon>Arthropoda</taxon>
        <taxon>Hexapoda</taxon>
        <taxon>Insecta</taxon>
        <taxon>Pterygota</taxon>
        <taxon>Neoptera</taxon>
        <taxon>Paraneoptera</taxon>
        <taxon>Thysanoptera</taxon>
        <taxon>Terebrantia</taxon>
        <taxon>Thripoidea</taxon>
        <taxon>Thripidae</taxon>
        <taxon>Frankliniella</taxon>
    </lineage>
</organism>
<evidence type="ECO:0000256" key="4">
    <source>
        <dbReference type="PROSITE-ProRule" id="PRU00175"/>
    </source>
</evidence>
<evidence type="ECO:0000259" key="6">
    <source>
        <dbReference type="PROSITE" id="PS50089"/>
    </source>
</evidence>
<dbReference type="SUPFAM" id="SSF57850">
    <property type="entry name" value="RING/U-box"/>
    <property type="match status" value="1"/>
</dbReference>
<dbReference type="SMART" id="SM00184">
    <property type="entry name" value="RING"/>
    <property type="match status" value="1"/>
</dbReference>
<keyword evidence="7" id="KW-1185">Reference proteome</keyword>
<dbReference type="AlphaFoldDB" id="A0A6J1T1S5"/>
<protein>
    <submittedName>
        <fullName evidence="8">Uncharacterized protein LOC113212880</fullName>
    </submittedName>
</protein>
<dbReference type="GO" id="GO:0061630">
    <property type="term" value="F:ubiquitin protein ligase activity"/>
    <property type="evidence" value="ECO:0007669"/>
    <property type="project" value="TreeGrafter"/>
</dbReference>
<feature type="coiled-coil region" evidence="5">
    <location>
        <begin position="109"/>
        <end position="136"/>
    </location>
</feature>
<accession>A0A6J1T1S5</accession>
<evidence type="ECO:0000256" key="5">
    <source>
        <dbReference type="SAM" id="Coils"/>
    </source>
</evidence>
<dbReference type="PROSITE" id="PS50089">
    <property type="entry name" value="ZF_RING_2"/>
    <property type="match status" value="1"/>
</dbReference>
<dbReference type="InterPro" id="IPR051435">
    <property type="entry name" value="RING_finger_E3_ubiq-ligases"/>
</dbReference>
<keyword evidence="2 4" id="KW-0863">Zinc-finger</keyword>
<dbReference type="PANTHER" id="PTHR22791:SF6">
    <property type="entry name" value="RING-TYPE DOMAIN-CONTAINING PROTEIN"/>
    <property type="match status" value="1"/>
</dbReference>
<keyword evidence="3" id="KW-0862">Zinc</keyword>
<evidence type="ECO:0000256" key="2">
    <source>
        <dbReference type="ARBA" id="ARBA00022771"/>
    </source>
</evidence>
<dbReference type="InterPro" id="IPR013083">
    <property type="entry name" value="Znf_RING/FYVE/PHD"/>
</dbReference>
<name>A0A6J1T1S5_FRAOC</name>
<dbReference type="Gene3D" id="3.30.40.10">
    <property type="entry name" value="Zinc/RING finger domain, C3HC4 (zinc finger)"/>
    <property type="match status" value="1"/>
</dbReference>
<gene>
    <name evidence="8" type="primary">LOC113212880</name>
</gene>
<dbReference type="PANTHER" id="PTHR22791">
    <property type="entry name" value="RING-TYPE DOMAIN-CONTAINING PROTEIN"/>
    <property type="match status" value="1"/>
</dbReference>
<dbReference type="Pfam" id="PF14634">
    <property type="entry name" value="zf-RING_5"/>
    <property type="match status" value="1"/>
</dbReference>